<dbReference type="GO" id="GO:0005886">
    <property type="term" value="C:plasma membrane"/>
    <property type="evidence" value="ECO:0007669"/>
    <property type="project" value="UniProtKB-SubCell"/>
</dbReference>
<evidence type="ECO:0000259" key="15">
    <source>
        <dbReference type="PROSITE" id="PS50109"/>
    </source>
</evidence>
<evidence type="ECO:0000256" key="4">
    <source>
        <dbReference type="ARBA" id="ARBA00022475"/>
    </source>
</evidence>
<dbReference type="PANTHER" id="PTHR45528:SF1">
    <property type="entry name" value="SENSOR HISTIDINE KINASE CPXA"/>
    <property type="match status" value="1"/>
</dbReference>
<reference evidence="16" key="1">
    <citation type="journal article" date="2021" name="PeerJ">
        <title>Extensive microbial diversity within the chicken gut microbiome revealed by metagenomics and culture.</title>
        <authorList>
            <person name="Gilroy R."/>
            <person name="Ravi A."/>
            <person name="Getino M."/>
            <person name="Pursley I."/>
            <person name="Horton D.L."/>
            <person name="Alikhan N.F."/>
            <person name="Baker D."/>
            <person name="Gharbi K."/>
            <person name="Hall N."/>
            <person name="Watson M."/>
            <person name="Adriaenssens E.M."/>
            <person name="Foster-Nyarko E."/>
            <person name="Jarju S."/>
            <person name="Secka A."/>
            <person name="Antonio M."/>
            <person name="Oren A."/>
            <person name="Chaudhuri R.R."/>
            <person name="La Ragione R."/>
            <person name="Hildebrand F."/>
            <person name="Pallen M.J."/>
        </authorList>
    </citation>
    <scope>NUCLEOTIDE SEQUENCE</scope>
    <source>
        <strain evidence="16">Gambia15-2214</strain>
    </source>
</reference>
<keyword evidence="7 14" id="KW-0812">Transmembrane</keyword>
<name>A0A9E2L1Y4_9SPIR</name>
<dbReference type="InterPro" id="IPR036097">
    <property type="entry name" value="HisK_dim/P_sf"/>
</dbReference>
<accession>A0A9E2L1Y4</accession>
<sequence length="465" mass="52417">MKTFFGKTFSGYIITSSILLIIMASIFSAAIRSSISSWNFDKQTELKNLLLPIISQNYRLKGRLSEASLEEALYPYVTDSLYVYVFDQNKNPVLLMEQAKRKNLQEVEKNVGPLNSFLSLNPPTPIMEGDTVIGYVAVDSVDFLAYKTNQIFLSTLEKTLFFGAIVALLSALGLSWFSSSVFSKKATALSDAITSLHLGHQHIPFTGIQEFDQVSQAVIRLQERLTKEESLRRQWMQDISHDLRTPLTAVKMQIEGMKDGVLKPETTRMEMLYSELNHIERLVCNLQDLSRYESPEMTIHPTLIDPNSFITELSDRFMLMAEQKHIAFIPSVDWDFHEYSGFIGDVLLLQRCISNIIQNAFQHTEEGGFIIFSISSPQADKPQQPPVVSIEVRNSGKIAEKDIPLVFDRLYRSDKSRSTEGNGLGLSIAKAIVNLHKGHITIANTTSEKTPMVQVLIQIPLTESL</sequence>
<keyword evidence="12" id="KW-0902">Two-component regulatory system</keyword>
<evidence type="ECO:0000256" key="6">
    <source>
        <dbReference type="ARBA" id="ARBA00022679"/>
    </source>
</evidence>
<keyword evidence="5" id="KW-0597">Phosphoprotein</keyword>
<evidence type="ECO:0000256" key="10">
    <source>
        <dbReference type="ARBA" id="ARBA00022840"/>
    </source>
</evidence>
<feature type="transmembrane region" description="Helical" evidence="14">
    <location>
        <begin position="12"/>
        <end position="31"/>
    </location>
</feature>
<comment type="subcellular location">
    <subcellularLocation>
        <location evidence="2">Cell membrane</location>
        <topology evidence="2">Multi-pass membrane protein</topology>
    </subcellularLocation>
</comment>
<dbReference type="GO" id="GO:0000155">
    <property type="term" value="F:phosphorelay sensor kinase activity"/>
    <property type="evidence" value="ECO:0007669"/>
    <property type="project" value="InterPro"/>
</dbReference>
<dbReference type="InterPro" id="IPR036890">
    <property type="entry name" value="HATPase_C_sf"/>
</dbReference>
<evidence type="ECO:0000256" key="3">
    <source>
        <dbReference type="ARBA" id="ARBA00012438"/>
    </source>
</evidence>
<dbReference type="PROSITE" id="PS50109">
    <property type="entry name" value="HIS_KIN"/>
    <property type="match status" value="1"/>
</dbReference>
<reference evidence="16" key="2">
    <citation type="submission" date="2021-04" db="EMBL/GenBank/DDBJ databases">
        <authorList>
            <person name="Gilroy R."/>
        </authorList>
    </citation>
    <scope>NUCLEOTIDE SEQUENCE</scope>
    <source>
        <strain evidence="16">Gambia15-2214</strain>
    </source>
</reference>
<evidence type="ECO:0000256" key="11">
    <source>
        <dbReference type="ARBA" id="ARBA00022989"/>
    </source>
</evidence>
<dbReference type="Gene3D" id="1.10.287.130">
    <property type="match status" value="1"/>
</dbReference>
<organism evidence="16 17">
    <name type="scientific">Candidatus Treponema excrementipullorum</name>
    <dbReference type="NCBI Taxonomy" id="2838768"/>
    <lineage>
        <taxon>Bacteria</taxon>
        <taxon>Pseudomonadati</taxon>
        <taxon>Spirochaetota</taxon>
        <taxon>Spirochaetia</taxon>
        <taxon>Spirochaetales</taxon>
        <taxon>Treponemataceae</taxon>
        <taxon>Treponema</taxon>
    </lineage>
</organism>
<dbReference type="InterPro" id="IPR005467">
    <property type="entry name" value="His_kinase_dom"/>
</dbReference>
<keyword evidence="4" id="KW-1003">Cell membrane</keyword>
<dbReference type="InterPro" id="IPR003661">
    <property type="entry name" value="HisK_dim/P_dom"/>
</dbReference>
<dbReference type="Proteomes" id="UP000823914">
    <property type="component" value="Unassembled WGS sequence"/>
</dbReference>
<dbReference type="InterPro" id="IPR003594">
    <property type="entry name" value="HATPase_dom"/>
</dbReference>
<dbReference type="SUPFAM" id="SSF55874">
    <property type="entry name" value="ATPase domain of HSP90 chaperone/DNA topoisomerase II/histidine kinase"/>
    <property type="match status" value="1"/>
</dbReference>
<evidence type="ECO:0000256" key="13">
    <source>
        <dbReference type="ARBA" id="ARBA00023136"/>
    </source>
</evidence>
<evidence type="ECO:0000256" key="9">
    <source>
        <dbReference type="ARBA" id="ARBA00022777"/>
    </source>
</evidence>
<keyword evidence="13 14" id="KW-0472">Membrane</keyword>
<protein>
    <recommendedName>
        <fullName evidence="3">histidine kinase</fullName>
        <ecNumber evidence="3">2.7.13.3</ecNumber>
    </recommendedName>
</protein>
<dbReference type="CDD" id="cd00082">
    <property type="entry name" value="HisKA"/>
    <property type="match status" value="1"/>
</dbReference>
<dbReference type="SMART" id="SM00387">
    <property type="entry name" value="HATPase_c"/>
    <property type="match status" value="1"/>
</dbReference>
<dbReference type="SMART" id="SM00388">
    <property type="entry name" value="HisKA"/>
    <property type="match status" value="1"/>
</dbReference>
<keyword evidence="10" id="KW-0067">ATP-binding</keyword>
<keyword evidence="6" id="KW-0808">Transferase</keyword>
<dbReference type="Pfam" id="PF00512">
    <property type="entry name" value="HisKA"/>
    <property type="match status" value="1"/>
</dbReference>
<feature type="transmembrane region" description="Helical" evidence="14">
    <location>
        <begin position="159"/>
        <end position="177"/>
    </location>
</feature>
<evidence type="ECO:0000313" key="16">
    <source>
        <dbReference type="EMBL" id="MBU3849899.1"/>
    </source>
</evidence>
<proteinExistence type="predicted"/>
<evidence type="ECO:0000256" key="12">
    <source>
        <dbReference type="ARBA" id="ARBA00023012"/>
    </source>
</evidence>
<dbReference type="EC" id="2.7.13.3" evidence="3"/>
<feature type="domain" description="Histidine kinase" evidence="15">
    <location>
        <begin position="238"/>
        <end position="463"/>
    </location>
</feature>
<evidence type="ECO:0000256" key="14">
    <source>
        <dbReference type="SAM" id="Phobius"/>
    </source>
</evidence>
<evidence type="ECO:0000256" key="1">
    <source>
        <dbReference type="ARBA" id="ARBA00000085"/>
    </source>
</evidence>
<comment type="catalytic activity">
    <reaction evidence="1">
        <text>ATP + protein L-histidine = ADP + protein N-phospho-L-histidine.</text>
        <dbReference type="EC" id="2.7.13.3"/>
    </reaction>
</comment>
<keyword evidence="8" id="KW-0547">Nucleotide-binding</keyword>
<dbReference type="PANTHER" id="PTHR45528">
    <property type="entry name" value="SENSOR HISTIDINE KINASE CPXA"/>
    <property type="match status" value="1"/>
</dbReference>
<comment type="caution">
    <text evidence="16">The sequence shown here is derived from an EMBL/GenBank/DDBJ whole genome shotgun (WGS) entry which is preliminary data.</text>
</comment>
<keyword evidence="11 14" id="KW-1133">Transmembrane helix</keyword>
<dbReference type="SUPFAM" id="SSF47384">
    <property type="entry name" value="Homodimeric domain of signal transducing histidine kinase"/>
    <property type="match status" value="1"/>
</dbReference>
<dbReference type="Gene3D" id="3.30.565.10">
    <property type="entry name" value="Histidine kinase-like ATPase, C-terminal domain"/>
    <property type="match status" value="1"/>
</dbReference>
<dbReference type="InterPro" id="IPR050398">
    <property type="entry name" value="HssS/ArlS-like"/>
</dbReference>
<dbReference type="EMBL" id="JAHLFV010000117">
    <property type="protein sequence ID" value="MBU3849899.1"/>
    <property type="molecule type" value="Genomic_DNA"/>
</dbReference>
<evidence type="ECO:0000256" key="8">
    <source>
        <dbReference type="ARBA" id="ARBA00022741"/>
    </source>
</evidence>
<evidence type="ECO:0000313" key="17">
    <source>
        <dbReference type="Proteomes" id="UP000823914"/>
    </source>
</evidence>
<evidence type="ECO:0000256" key="5">
    <source>
        <dbReference type="ARBA" id="ARBA00022553"/>
    </source>
</evidence>
<evidence type="ECO:0000256" key="2">
    <source>
        <dbReference type="ARBA" id="ARBA00004651"/>
    </source>
</evidence>
<dbReference type="GO" id="GO:0005524">
    <property type="term" value="F:ATP binding"/>
    <property type="evidence" value="ECO:0007669"/>
    <property type="project" value="UniProtKB-KW"/>
</dbReference>
<keyword evidence="9 16" id="KW-0418">Kinase</keyword>
<dbReference type="Pfam" id="PF02518">
    <property type="entry name" value="HATPase_c"/>
    <property type="match status" value="1"/>
</dbReference>
<gene>
    <name evidence="16" type="ORF">IAA16_04975</name>
</gene>
<dbReference type="AlphaFoldDB" id="A0A9E2L1Y4"/>
<evidence type="ECO:0000256" key="7">
    <source>
        <dbReference type="ARBA" id="ARBA00022692"/>
    </source>
</evidence>